<sequence>MKQRLNFFAIGGPVLKALYTLGNVAGKAIDQKLLHLIYIRVSQLNGCGFCLDMHTKDLREMGETEQRMLLLGAWREAKVYTNREKAALAWAEALTNLAPDGVSDEVYNTATEHFTPEELVHLSSAVITINGYNRLNVAFRTPAGDYQPGQYA</sequence>
<evidence type="ECO:0000259" key="1">
    <source>
        <dbReference type="Pfam" id="PF02627"/>
    </source>
</evidence>
<dbReference type="OrthoDB" id="9801997at2"/>
<dbReference type="InterPro" id="IPR004675">
    <property type="entry name" value="AhpD_core"/>
</dbReference>
<dbReference type="RefSeq" id="WP_116976105.1">
    <property type="nucleotide sequence ID" value="NZ_QPMM01000006.1"/>
</dbReference>
<dbReference type="InterPro" id="IPR029032">
    <property type="entry name" value="AhpD-like"/>
</dbReference>
<organism evidence="2 3">
    <name type="scientific">Chitinophaga silvatica</name>
    <dbReference type="NCBI Taxonomy" id="2282649"/>
    <lineage>
        <taxon>Bacteria</taxon>
        <taxon>Pseudomonadati</taxon>
        <taxon>Bacteroidota</taxon>
        <taxon>Chitinophagia</taxon>
        <taxon>Chitinophagales</taxon>
        <taxon>Chitinophagaceae</taxon>
        <taxon>Chitinophaga</taxon>
    </lineage>
</organism>
<dbReference type="InterPro" id="IPR003779">
    <property type="entry name" value="CMD-like"/>
</dbReference>
<dbReference type="EMBL" id="QPMM01000006">
    <property type="protein sequence ID" value="RFS22712.1"/>
    <property type="molecule type" value="Genomic_DNA"/>
</dbReference>
<protein>
    <submittedName>
        <fullName evidence="2">Carboxymuconolactone decarboxylase family protein</fullName>
    </submittedName>
</protein>
<dbReference type="AlphaFoldDB" id="A0A3E1YAK7"/>
<dbReference type="Proteomes" id="UP000260644">
    <property type="component" value="Unassembled WGS sequence"/>
</dbReference>
<dbReference type="Pfam" id="PF02627">
    <property type="entry name" value="CMD"/>
    <property type="match status" value="1"/>
</dbReference>
<keyword evidence="3" id="KW-1185">Reference proteome</keyword>
<dbReference type="GO" id="GO:0051920">
    <property type="term" value="F:peroxiredoxin activity"/>
    <property type="evidence" value="ECO:0007669"/>
    <property type="project" value="InterPro"/>
</dbReference>
<dbReference type="PANTHER" id="PTHR34846">
    <property type="entry name" value="4-CARBOXYMUCONOLACTONE DECARBOXYLASE FAMILY PROTEIN (AFU_ORTHOLOGUE AFUA_6G11590)"/>
    <property type="match status" value="1"/>
</dbReference>
<gene>
    <name evidence="2" type="ORF">DVR12_13035</name>
</gene>
<dbReference type="PANTHER" id="PTHR34846:SF10">
    <property type="entry name" value="CYTOPLASMIC PROTEIN"/>
    <property type="match status" value="1"/>
</dbReference>
<accession>A0A3E1YAK7</accession>
<comment type="caution">
    <text evidence="2">The sequence shown here is derived from an EMBL/GenBank/DDBJ whole genome shotgun (WGS) entry which is preliminary data.</text>
</comment>
<dbReference type="Gene3D" id="1.20.1290.10">
    <property type="entry name" value="AhpD-like"/>
    <property type="match status" value="1"/>
</dbReference>
<proteinExistence type="predicted"/>
<dbReference type="SUPFAM" id="SSF69118">
    <property type="entry name" value="AhpD-like"/>
    <property type="match status" value="1"/>
</dbReference>
<feature type="domain" description="Carboxymuconolactone decarboxylase-like" evidence="1">
    <location>
        <begin position="22"/>
        <end position="93"/>
    </location>
</feature>
<name>A0A3E1YAK7_9BACT</name>
<dbReference type="NCBIfam" id="TIGR00778">
    <property type="entry name" value="ahpD_dom"/>
    <property type="match status" value="1"/>
</dbReference>
<evidence type="ECO:0000313" key="2">
    <source>
        <dbReference type="EMBL" id="RFS22712.1"/>
    </source>
</evidence>
<evidence type="ECO:0000313" key="3">
    <source>
        <dbReference type="Proteomes" id="UP000260644"/>
    </source>
</evidence>
<reference evidence="2 3" key="1">
    <citation type="submission" date="2018-07" db="EMBL/GenBank/DDBJ databases">
        <title>Chitinophaga K2CV101002-2 sp. nov., isolated from a monsoon evergreen broad-leaved forest soil.</title>
        <authorList>
            <person name="Lv Y."/>
        </authorList>
    </citation>
    <scope>NUCLEOTIDE SEQUENCE [LARGE SCALE GENOMIC DNA]</scope>
    <source>
        <strain evidence="2 3">GDMCC 1.1288</strain>
    </source>
</reference>